<evidence type="ECO:0000313" key="2">
    <source>
        <dbReference type="EMBL" id="KAB7494746.1"/>
    </source>
</evidence>
<protein>
    <submittedName>
        <fullName evidence="2">Uncharacterized protein</fullName>
    </submittedName>
</protein>
<dbReference type="AlphaFoldDB" id="A0A5N5SL79"/>
<dbReference type="Proteomes" id="UP000326759">
    <property type="component" value="Unassembled WGS sequence"/>
</dbReference>
<sequence>MDNIHQLLRSQSALMFLTMGGYPGLSSASIEKSADAQVNTINRRIASEEVTRRKYSSLRGVSVLSDGSGDSNSASPHFSSSIHSHRSTIHNFVRQSHTVDSGLSTLGSDDCRPFSSSSDSKLKNFSDANFTDQNGMKGCSGGNSTDDADSANFTLGENNAIILDNCSVGSGSRNTPPQSPTVQSLQRMNKDEARRTPSDKVRTQRSRLRLLGKSYSQDEKGSCIPSCEKSINKFSSEPSLDLEELKTGQEGDQEISKPVSKKGILGRTRFFNKLKSKSDKNK</sequence>
<gene>
    <name evidence="2" type="ORF">Anas_09573</name>
</gene>
<dbReference type="OrthoDB" id="10408987at2759"/>
<feature type="compositionally biased region" description="Polar residues" evidence="1">
    <location>
        <begin position="167"/>
        <end position="187"/>
    </location>
</feature>
<reference evidence="2 3" key="1">
    <citation type="journal article" date="2019" name="PLoS Biol.">
        <title>Sex chromosomes control vertical transmission of feminizing Wolbachia symbionts in an isopod.</title>
        <authorList>
            <person name="Becking T."/>
            <person name="Chebbi M.A."/>
            <person name="Giraud I."/>
            <person name="Moumen B."/>
            <person name="Laverre T."/>
            <person name="Caubet Y."/>
            <person name="Peccoud J."/>
            <person name="Gilbert C."/>
            <person name="Cordaux R."/>
        </authorList>
    </citation>
    <scope>NUCLEOTIDE SEQUENCE [LARGE SCALE GENOMIC DNA]</scope>
    <source>
        <strain evidence="2">ANa2</strain>
        <tissue evidence="2">Whole body excluding digestive tract and cuticle</tissue>
    </source>
</reference>
<feature type="compositionally biased region" description="Low complexity" evidence="1">
    <location>
        <begin position="114"/>
        <end position="127"/>
    </location>
</feature>
<feature type="region of interest" description="Disordered" evidence="1">
    <location>
        <begin position="111"/>
        <end position="143"/>
    </location>
</feature>
<feature type="compositionally biased region" description="Basic and acidic residues" evidence="1">
    <location>
        <begin position="188"/>
        <end position="202"/>
    </location>
</feature>
<accession>A0A5N5SL79</accession>
<evidence type="ECO:0000256" key="1">
    <source>
        <dbReference type="SAM" id="MobiDB-lite"/>
    </source>
</evidence>
<evidence type="ECO:0000313" key="3">
    <source>
        <dbReference type="Proteomes" id="UP000326759"/>
    </source>
</evidence>
<comment type="caution">
    <text evidence="2">The sequence shown here is derived from an EMBL/GenBank/DDBJ whole genome shotgun (WGS) entry which is preliminary data.</text>
</comment>
<feature type="region of interest" description="Disordered" evidence="1">
    <location>
        <begin position="166"/>
        <end position="222"/>
    </location>
</feature>
<proteinExistence type="predicted"/>
<organism evidence="2 3">
    <name type="scientific">Armadillidium nasatum</name>
    <dbReference type="NCBI Taxonomy" id="96803"/>
    <lineage>
        <taxon>Eukaryota</taxon>
        <taxon>Metazoa</taxon>
        <taxon>Ecdysozoa</taxon>
        <taxon>Arthropoda</taxon>
        <taxon>Crustacea</taxon>
        <taxon>Multicrustacea</taxon>
        <taxon>Malacostraca</taxon>
        <taxon>Eumalacostraca</taxon>
        <taxon>Peracarida</taxon>
        <taxon>Isopoda</taxon>
        <taxon>Oniscidea</taxon>
        <taxon>Crinocheta</taxon>
        <taxon>Armadillidiidae</taxon>
        <taxon>Armadillidium</taxon>
    </lineage>
</organism>
<keyword evidence="3" id="KW-1185">Reference proteome</keyword>
<name>A0A5N5SL79_9CRUS</name>
<dbReference type="EMBL" id="SEYY01023619">
    <property type="protein sequence ID" value="KAB7494746.1"/>
    <property type="molecule type" value="Genomic_DNA"/>
</dbReference>